<proteinExistence type="predicted"/>
<accession>A0A7T4EI10</accession>
<name>A0A7T4EI10_9CORY</name>
<dbReference type="AlphaFoldDB" id="A0A7T4EI10"/>
<evidence type="ECO:0000256" key="2">
    <source>
        <dbReference type="SAM" id="Phobius"/>
    </source>
</evidence>
<dbReference type="EMBL" id="CP066007">
    <property type="protein sequence ID" value="QQB47719.1"/>
    <property type="molecule type" value="Genomic_DNA"/>
</dbReference>
<sequence length="469" mass="49344">MIPVAHAAGFSGLKDIALSPGGAVIYSLPEEVTSLTVTTGSDLASLSQTQKGNWRLQLSPTTRPGTYTLGIRAKIGDTVSDSTVRVTVGAYELNYKPETEIELFPGQKIRVAPTGLVPDGTEVDVGDTPMTVTTKDPGKEKGAIAVAVPPNAHPGHYDIPLTVRFPDTTVQTTILPLTVKKREIKFPTLLTINRGAKTTIKAGGYVAPWPSEATIRTGVSDRYMTATPHGSTVDISVADDAPLGEHTVTLFVDTPGQTTQISTVTIQVGPHQFFNFEDAFHVHAGAVLELQDLLLPEGAKVARVQADTGIRVIHRPQQPITLQLGSNLAAGEYSIDFYIDYPGQDRVKKTMKLVVDAEDGSSTKPDEQPSPTKPGEKPGATPEPSPLPGAPAGACVAPPAGYAIPLAWALPLLALSAVHLPLPGLPEPIAQYQKNIGENVSGAIGIVTTLIAVVSAIGYGIGCYGQKTN</sequence>
<protein>
    <submittedName>
        <fullName evidence="3">Cell surface protein</fullName>
    </submittedName>
</protein>
<keyword evidence="2" id="KW-0812">Transmembrane</keyword>
<reference evidence="3 4" key="1">
    <citation type="submission" date="2020-12" db="EMBL/GenBank/DDBJ databases">
        <title>FDA dAtabase for Regulatory Grade micrObial Sequences (FDA-ARGOS): Supporting development and validation of Infectious Disease Dx tests.</title>
        <authorList>
            <person name="Sproer C."/>
            <person name="Gronow S."/>
            <person name="Severitt S."/>
            <person name="Schroder I."/>
            <person name="Tallon L."/>
            <person name="Sadzewicz L."/>
            <person name="Zhao X."/>
            <person name="Boylan J."/>
            <person name="Ott S."/>
            <person name="Bowen H."/>
            <person name="Vavikolanu K."/>
            <person name="Mehta A."/>
            <person name="Aluvathingal J."/>
            <person name="Nadendla S."/>
            <person name="Lowell S."/>
            <person name="Myers T."/>
            <person name="Yan Y."/>
            <person name="Sichtig H."/>
        </authorList>
    </citation>
    <scope>NUCLEOTIDE SEQUENCE [LARGE SCALE GENOMIC DNA]</scope>
    <source>
        <strain evidence="3 4">FDAARGOS_1053</strain>
    </source>
</reference>
<gene>
    <name evidence="3" type="ORF">I6I10_08080</name>
</gene>
<keyword evidence="2" id="KW-0472">Membrane</keyword>
<organism evidence="3 4">
    <name type="scientific">Corynebacterium glucuronolyticum</name>
    <dbReference type="NCBI Taxonomy" id="39791"/>
    <lineage>
        <taxon>Bacteria</taxon>
        <taxon>Bacillati</taxon>
        <taxon>Actinomycetota</taxon>
        <taxon>Actinomycetes</taxon>
        <taxon>Mycobacteriales</taxon>
        <taxon>Corynebacteriaceae</taxon>
        <taxon>Corynebacterium</taxon>
    </lineage>
</organism>
<evidence type="ECO:0000313" key="4">
    <source>
        <dbReference type="Proteomes" id="UP000596145"/>
    </source>
</evidence>
<keyword evidence="2" id="KW-1133">Transmembrane helix</keyword>
<evidence type="ECO:0000313" key="3">
    <source>
        <dbReference type="EMBL" id="QQB47719.1"/>
    </source>
</evidence>
<dbReference type="Proteomes" id="UP000596145">
    <property type="component" value="Chromosome"/>
</dbReference>
<feature type="transmembrane region" description="Helical" evidence="2">
    <location>
        <begin position="443"/>
        <end position="462"/>
    </location>
</feature>
<evidence type="ECO:0000256" key="1">
    <source>
        <dbReference type="SAM" id="MobiDB-lite"/>
    </source>
</evidence>
<feature type="region of interest" description="Disordered" evidence="1">
    <location>
        <begin position="357"/>
        <end position="392"/>
    </location>
</feature>